<name>A0A8J3ZMZ1_9ACTN</name>
<proteinExistence type="predicted"/>
<sequence>MVAVEWLATLAATGAAALVGAAATDAWQSARAGFARLFGRGETGRQELAERRLDVVEAEIVEAAPDERDAVRQRHSAVWQTRLADLVEEHPELADELRALVADVTGQLPAGQRQWVQTNVARDHGTVFAVQGGDLHVTDRPPSPQE</sequence>
<comment type="caution">
    <text evidence="1">The sequence shown here is derived from an EMBL/GenBank/DDBJ whole genome shotgun (WGS) entry which is preliminary data.</text>
</comment>
<accession>A0A8J3ZMZ1</accession>
<dbReference type="Proteomes" id="UP000635606">
    <property type="component" value="Unassembled WGS sequence"/>
</dbReference>
<keyword evidence="2" id="KW-1185">Reference proteome</keyword>
<gene>
    <name evidence="1" type="ORF">Voc01_015330</name>
</gene>
<dbReference type="EMBL" id="BOPH01000020">
    <property type="protein sequence ID" value="GIJ66616.1"/>
    <property type="molecule type" value="Genomic_DNA"/>
</dbReference>
<protein>
    <submittedName>
        <fullName evidence="1">Uncharacterized protein</fullName>
    </submittedName>
</protein>
<evidence type="ECO:0000313" key="1">
    <source>
        <dbReference type="EMBL" id="GIJ66616.1"/>
    </source>
</evidence>
<organism evidence="1 2">
    <name type="scientific">Virgisporangium ochraceum</name>
    <dbReference type="NCBI Taxonomy" id="65505"/>
    <lineage>
        <taxon>Bacteria</taxon>
        <taxon>Bacillati</taxon>
        <taxon>Actinomycetota</taxon>
        <taxon>Actinomycetes</taxon>
        <taxon>Micromonosporales</taxon>
        <taxon>Micromonosporaceae</taxon>
        <taxon>Virgisporangium</taxon>
    </lineage>
</organism>
<dbReference type="AlphaFoldDB" id="A0A8J3ZMZ1"/>
<reference evidence="1" key="1">
    <citation type="submission" date="2021-01" db="EMBL/GenBank/DDBJ databases">
        <title>Whole genome shotgun sequence of Virgisporangium ochraceum NBRC 16418.</title>
        <authorList>
            <person name="Komaki H."/>
            <person name="Tamura T."/>
        </authorList>
    </citation>
    <scope>NUCLEOTIDE SEQUENCE</scope>
    <source>
        <strain evidence="1">NBRC 16418</strain>
    </source>
</reference>
<evidence type="ECO:0000313" key="2">
    <source>
        <dbReference type="Proteomes" id="UP000635606"/>
    </source>
</evidence>